<comment type="caution">
    <text evidence="2">The sequence shown here is derived from an EMBL/GenBank/DDBJ whole genome shotgun (WGS) entry which is preliminary data.</text>
</comment>
<name>X6NAY5_RETFI</name>
<sequence>MLFIVGALSLSFLSLVNEGGWFFSSASDAERQRGDLEVQDKPDVLDLQRELEYVQWKYLTSRVARKAKSYNKLAKKEELETHLTETAFFNASRMQSYEDKIAQRRKNSYRSQKVRDRPLLTITPSNADNEYKDWKTVHQMWEQLFVEYI</sequence>
<dbReference type="Proteomes" id="UP000023152">
    <property type="component" value="Unassembled WGS sequence"/>
</dbReference>
<dbReference type="AlphaFoldDB" id="X6NAY5"/>
<feature type="signal peptide" evidence="1">
    <location>
        <begin position="1"/>
        <end position="18"/>
    </location>
</feature>
<dbReference type="EMBL" id="ASPP01010247">
    <property type="protein sequence ID" value="ETO23073.1"/>
    <property type="molecule type" value="Genomic_DNA"/>
</dbReference>
<feature type="non-terminal residue" evidence="2">
    <location>
        <position position="149"/>
    </location>
</feature>
<evidence type="ECO:0000313" key="2">
    <source>
        <dbReference type="EMBL" id="ETO23073.1"/>
    </source>
</evidence>
<organism evidence="2 3">
    <name type="scientific">Reticulomyxa filosa</name>
    <dbReference type="NCBI Taxonomy" id="46433"/>
    <lineage>
        <taxon>Eukaryota</taxon>
        <taxon>Sar</taxon>
        <taxon>Rhizaria</taxon>
        <taxon>Retaria</taxon>
        <taxon>Foraminifera</taxon>
        <taxon>Monothalamids</taxon>
        <taxon>Reticulomyxidae</taxon>
        <taxon>Reticulomyxa</taxon>
    </lineage>
</organism>
<proteinExistence type="predicted"/>
<gene>
    <name evidence="2" type="ORF">RFI_14113</name>
</gene>
<keyword evidence="1" id="KW-0732">Signal</keyword>
<evidence type="ECO:0000256" key="1">
    <source>
        <dbReference type="SAM" id="SignalP"/>
    </source>
</evidence>
<accession>X6NAY5</accession>
<reference evidence="2 3" key="1">
    <citation type="journal article" date="2013" name="Curr. Biol.">
        <title>The Genome of the Foraminiferan Reticulomyxa filosa.</title>
        <authorList>
            <person name="Glockner G."/>
            <person name="Hulsmann N."/>
            <person name="Schleicher M."/>
            <person name="Noegel A.A."/>
            <person name="Eichinger L."/>
            <person name="Gallinger C."/>
            <person name="Pawlowski J."/>
            <person name="Sierra R."/>
            <person name="Euteneuer U."/>
            <person name="Pillet L."/>
            <person name="Moustafa A."/>
            <person name="Platzer M."/>
            <person name="Groth M."/>
            <person name="Szafranski K."/>
            <person name="Schliwa M."/>
        </authorList>
    </citation>
    <scope>NUCLEOTIDE SEQUENCE [LARGE SCALE GENOMIC DNA]</scope>
</reference>
<feature type="chain" id="PRO_5004975583" evidence="1">
    <location>
        <begin position="19"/>
        <end position="149"/>
    </location>
</feature>
<evidence type="ECO:0000313" key="3">
    <source>
        <dbReference type="Proteomes" id="UP000023152"/>
    </source>
</evidence>
<protein>
    <submittedName>
        <fullName evidence="2">Uncharacterized protein</fullName>
    </submittedName>
</protein>
<keyword evidence="3" id="KW-1185">Reference proteome</keyword>